<evidence type="ECO:0000313" key="6">
    <source>
        <dbReference type="EMBL" id="TGJ75548.1"/>
    </source>
</evidence>
<evidence type="ECO:0000256" key="1">
    <source>
        <dbReference type="ARBA" id="ARBA00006914"/>
    </source>
</evidence>
<organism evidence="6 7">
    <name type="scientific">Caproiciproducens galactitolivorans</name>
    <dbReference type="NCBI Taxonomy" id="642589"/>
    <lineage>
        <taxon>Bacteria</taxon>
        <taxon>Bacillati</taxon>
        <taxon>Bacillota</taxon>
        <taxon>Clostridia</taxon>
        <taxon>Eubacteriales</taxon>
        <taxon>Acutalibacteraceae</taxon>
        <taxon>Caproiciproducens</taxon>
    </lineage>
</organism>
<proteinExistence type="inferred from homology"/>
<name>A0A4Z0Y6M2_9FIRM</name>
<evidence type="ECO:0000259" key="5">
    <source>
        <dbReference type="SMART" id="SM00382"/>
    </source>
</evidence>
<evidence type="ECO:0000256" key="3">
    <source>
        <dbReference type="ARBA" id="ARBA00022840"/>
    </source>
</evidence>
<dbReference type="CDD" id="cd19481">
    <property type="entry name" value="RecA-like_protease"/>
    <property type="match status" value="1"/>
</dbReference>
<accession>A0A4Z0Y6M2</accession>
<dbReference type="Pfam" id="PF00004">
    <property type="entry name" value="AAA"/>
    <property type="match status" value="1"/>
</dbReference>
<dbReference type="PROSITE" id="PS00674">
    <property type="entry name" value="AAA"/>
    <property type="match status" value="1"/>
</dbReference>
<dbReference type="GO" id="GO:0005524">
    <property type="term" value="F:ATP binding"/>
    <property type="evidence" value="ECO:0007669"/>
    <property type="project" value="UniProtKB-KW"/>
</dbReference>
<dbReference type="EMBL" id="SRMQ01000015">
    <property type="protein sequence ID" value="TGJ75548.1"/>
    <property type="molecule type" value="Genomic_DNA"/>
</dbReference>
<dbReference type="PANTHER" id="PTHR23073">
    <property type="entry name" value="26S PROTEASOME REGULATORY SUBUNIT"/>
    <property type="match status" value="1"/>
</dbReference>
<dbReference type="InterPro" id="IPR050221">
    <property type="entry name" value="26S_Proteasome_ATPase"/>
</dbReference>
<dbReference type="InterPro" id="IPR003593">
    <property type="entry name" value="AAA+_ATPase"/>
</dbReference>
<sequence length="302" mass="34502">MNDKQRLLIQYICDGDIKKAQQQARIILNELTTAKDEAFRINMLHKLDAKPNMIELPYNLREFLVAEDVSNFPESRFVLRPEEAKIVEKVMSIVKASERLSELGISYLPAVMLYGGSGGGKTILARYIAYKANRPFVYVRFSSVVSSYLGNTQSNIAKVFEYARTAPCVLCFDEIDAVGMARGQKNDVGEMNRIVIALMQEMDSLPNNVIIIGTTNRYDRLDSALIRRFPIRHEVRPMSRSDINNLAERFFKYAGIVTDGWLKDWCDTNFLDIELASTVIEKCTQLMVDRIIQEIDTKKYNS</sequence>
<dbReference type="GO" id="GO:0016887">
    <property type="term" value="F:ATP hydrolysis activity"/>
    <property type="evidence" value="ECO:0007669"/>
    <property type="project" value="InterPro"/>
</dbReference>
<keyword evidence="3 4" id="KW-0067">ATP-binding</keyword>
<dbReference type="AlphaFoldDB" id="A0A4Z0Y6M2"/>
<dbReference type="SMART" id="SM00382">
    <property type="entry name" value="AAA"/>
    <property type="match status" value="1"/>
</dbReference>
<feature type="domain" description="AAA+ ATPase" evidence="5">
    <location>
        <begin position="107"/>
        <end position="239"/>
    </location>
</feature>
<evidence type="ECO:0000256" key="2">
    <source>
        <dbReference type="ARBA" id="ARBA00022741"/>
    </source>
</evidence>
<dbReference type="Gene3D" id="3.40.50.300">
    <property type="entry name" value="P-loop containing nucleotide triphosphate hydrolases"/>
    <property type="match status" value="1"/>
</dbReference>
<evidence type="ECO:0000313" key="7">
    <source>
        <dbReference type="Proteomes" id="UP000297714"/>
    </source>
</evidence>
<dbReference type="Proteomes" id="UP000297714">
    <property type="component" value="Unassembled WGS sequence"/>
</dbReference>
<gene>
    <name evidence="6" type="primary">ftsH3</name>
    <name evidence="6" type="ORF">CAGA_23490</name>
</gene>
<dbReference type="GO" id="GO:0008237">
    <property type="term" value="F:metallopeptidase activity"/>
    <property type="evidence" value="ECO:0007669"/>
    <property type="project" value="UniProtKB-KW"/>
</dbReference>
<dbReference type="SUPFAM" id="SSF52540">
    <property type="entry name" value="P-loop containing nucleoside triphosphate hydrolases"/>
    <property type="match status" value="1"/>
</dbReference>
<dbReference type="InterPro" id="IPR027417">
    <property type="entry name" value="P-loop_NTPase"/>
</dbReference>
<dbReference type="RefSeq" id="WP_167875231.1">
    <property type="nucleotide sequence ID" value="NZ_SRMQ01000015.1"/>
</dbReference>
<keyword evidence="2 4" id="KW-0547">Nucleotide-binding</keyword>
<keyword evidence="6" id="KW-0378">Hydrolase</keyword>
<dbReference type="GO" id="GO:0006508">
    <property type="term" value="P:proteolysis"/>
    <property type="evidence" value="ECO:0007669"/>
    <property type="project" value="UniProtKB-KW"/>
</dbReference>
<keyword evidence="7" id="KW-1185">Reference proteome</keyword>
<keyword evidence="6" id="KW-0482">Metalloprotease</keyword>
<dbReference type="InterPro" id="IPR003960">
    <property type="entry name" value="ATPase_AAA_CS"/>
</dbReference>
<comment type="similarity">
    <text evidence="1 4">Belongs to the AAA ATPase family.</text>
</comment>
<evidence type="ECO:0000256" key="4">
    <source>
        <dbReference type="RuleBase" id="RU003651"/>
    </source>
</evidence>
<dbReference type="InterPro" id="IPR003959">
    <property type="entry name" value="ATPase_AAA_core"/>
</dbReference>
<comment type="caution">
    <text evidence="6">The sequence shown here is derived from an EMBL/GenBank/DDBJ whole genome shotgun (WGS) entry which is preliminary data.</text>
</comment>
<protein>
    <submittedName>
        <fullName evidence="6">ATP-dependent zinc metalloprotease FtsH 3</fullName>
        <ecNumber evidence="6">3.4.24.-</ecNumber>
    </submittedName>
</protein>
<keyword evidence="6" id="KW-0645">Protease</keyword>
<dbReference type="EC" id="3.4.24.-" evidence="6"/>
<reference evidence="6 7" key="1">
    <citation type="submission" date="2019-04" db="EMBL/GenBank/DDBJ databases">
        <authorList>
            <person name="Poehlein A."/>
            <person name="Bengelsdorf F.R."/>
            <person name="Duerre P."/>
            <person name="Daniel R."/>
        </authorList>
    </citation>
    <scope>NUCLEOTIDE SEQUENCE [LARGE SCALE GENOMIC DNA]</scope>
    <source>
        <strain evidence="6 7">BS-1</strain>
    </source>
</reference>